<dbReference type="RefSeq" id="WP_066266571.1">
    <property type="nucleotide sequence ID" value="NZ_JARMAB010000023.1"/>
</dbReference>
<dbReference type="InterPro" id="IPR029061">
    <property type="entry name" value="THDP-binding"/>
</dbReference>
<evidence type="ECO:0000256" key="1">
    <source>
        <dbReference type="ARBA" id="ARBA00007812"/>
    </source>
</evidence>
<dbReference type="GO" id="GO:0047112">
    <property type="term" value="F:pyruvate oxidase activity"/>
    <property type="evidence" value="ECO:0007669"/>
    <property type="project" value="UniProtKB-EC"/>
</dbReference>
<dbReference type="PANTHER" id="PTHR42981">
    <property type="entry name" value="PYRUVATE DEHYDROGENASE [UBIQUINONE]"/>
    <property type="match status" value="1"/>
</dbReference>
<comment type="similarity">
    <text evidence="1 3">Belongs to the TPP enzyme family.</text>
</comment>
<keyword evidence="7" id="KW-0560">Oxidoreductase</keyword>
<protein>
    <submittedName>
        <fullName evidence="7">Pyruvate oxidase</fullName>
        <ecNumber evidence="7">1.2.3.3</ecNumber>
    </submittedName>
</protein>
<dbReference type="Proteomes" id="UP001341444">
    <property type="component" value="Unassembled WGS sequence"/>
</dbReference>
<dbReference type="SUPFAM" id="SSF52518">
    <property type="entry name" value="Thiamin diphosphate-binding fold (THDP-binding)"/>
    <property type="match status" value="2"/>
</dbReference>
<evidence type="ECO:0000256" key="2">
    <source>
        <dbReference type="ARBA" id="ARBA00023052"/>
    </source>
</evidence>
<dbReference type="NCBIfam" id="NF006377">
    <property type="entry name" value="PRK08611.1"/>
    <property type="match status" value="1"/>
</dbReference>
<evidence type="ECO:0000259" key="6">
    <source>
        <dbReference type="Pfam" id="PF02776"/>
    </source>
</evidence>
<dbReference type="EMBL" id="JARMAB010000023">
    <property type="protein sequence ID" value="MED1204548.1"/>
    <property type="molecule type" value="Genomic_DNA"/>
</dbReference>
<feature type="domain" description="Thiamine pyrophosphate enzyme TPP-binding" evidence="5">
    <location>
        <begin position="381"/>
        <end position="526"/>
    </location>
</feature>
<dbReference type="InterPro" id="IPR047210">
    <property type="entry name" value="TPP_PYR_POXB-like"/>
</dbReference>
<dbReference type="CDD" id="cd02014">
    <property type="entry name" value="TPP_POX"/>
    <property type="match status" value="1"/>
</dbReference>
<dbReference type="InterPro" id="IPR029035">
    <property type="entry name" value="DHS-like_NAD/FAD-binding_dom"/>
</dbReference>
<dbReference type="InterPro" id="IPR047211">
    <property type="entry name" value="POXB-like"/>
</dbReference>
<dbReference type="InterPro" id="IPR000399">
    <property type="entry name" value="TPP-bd_CS"/>
</dbReference>
<keyword evidence="2 3" id="KW-0786">Thiamine pyrophosphate</keyword>
<feature type="domain" description="Thiamine pyrophosphate enzyme N-terminal TPP-binding" evidence="6">
    <location>
        <begin position="5"/>
        <end position="121"/>
    </location>
</feature>
<accession>A0ABU6MIQ0</accession>
<dbReference type="PROSITE" id="PS00187">
    <property type="entry name" value="TPP_ENZYMES"/>
    <property type="match status" value="1"/>
</dbReference>
<gene>
    <name evidence="7" type="ORF">P4T90_15980</name>
</gene>
<dbReference type="InterPro" id="IPR012000">
    <property type="entry name" value="Thiamin_PyroP_enz_cen_dom"/>
</dbReference>
<evidence type="ECO:0000259" key="4">
    <source>
        <dbReference type="Pfam" id="PF00205"/>
    </source>
</evidence>
<dbReference type="SUPFAM" id="SSF52467">
    <property type="entry name" value="DHS-like NAD/FAD-binding domain"/>
    <property type="match status" value="1"/>
</dbReference>
<dbReference type="EC" id="1.2.3.3" evidence="7"/>
<keyword evidence="8" id="KW-1185">Reference proteome</keyword>
<dbReference type="Gene3D" id="3.40.50.970">
    <property type="match status" value="2"/>
</dbReference>
<dbReference type="InterPro" id="IPR012001">
    <property type="entry name" value="Thiamin_PyroP_enz_TPP-bd_dom"/>
</dbReference>
<dbReference type="InterPro" id="IPR011766">
    <property type="entry name" value="TPP_enzyme_TPP-bd"/>
</dbReference>
<organism evidence="7 8">
    <name type="scientific">Heyndrickxia acidicola</name>
    <dbReference type="NCBI Taxonomy" id="209389"/>
    <lineage>
        <taxon>Bacteria</taxon>
        <taxon>Bacillati</taxon>
        <taxon>Bacillota</taxon>
        <taxon>Bacilli</taxon>
        <taxon>Bacillales</taxon>
        <taxon>Bacillaceae</taxon>
        <taxon>Heyndrickxia</taxon>
    </lineage>
</organism>
<evidence type="ECO:0000313" key="7">
    <source>
        <dbReference type="EMBL" id="MED1204548.1"/>
    </source>
</evidence>
<feature type="domain" description="Thiamine pyrophosphate enzyme central" evidence="4">
    <location>
        <begin position="195"/>
        <end position="319"/>
    </location>
</feature>
<dbReference type="CDD" id="cd07039">
    <property type="entry name" value="TPP_PYR_POX"/>
    <property type="match status" value="1"/>
</dbReference>
<reference evidence="7 8" key="1">
    <citation type="submission" date="2023-03" db="EMBL/GenBank/DDBJ databases">
        <title>Bacillus Genome Sequencing.</title>
        <authorList>
            <person name="Dunlap C."/>
        </authorList>
    </citation>
    <scope>NUCLEOTIDE SEQUENCE [LARGE SCALE GENOMIC DNA]</scope>
    <source>
        <strain evidence="7 8">B-23453</strain>
    </source>
</reference>
<comment type="caution">
    <text evidence="7">The sequence shown here is derived from an EMBL/GenBank/DDBJ whole genome shotgun (WGS) entry which is preliminary data.</text>
</comment>
<dbReference type="Pfam" id="PF02776">
    <property type="entry name" value="TPP_enzyme_N"/>
    <property type="match status" value="1"/>
</dbReference>
<sequence length="574" mass="62893">MFEKRTGEILTNLLLQWGVDHIYGLPGDSINELVDDLRKKETEIDFIHVRHEEVAALSAAAYAKLTGKLGVCLSIAGPGAVHLLNGLYDAKKDEAPVLALVGQVKSHLVGTGAFQEINLQQMFEDVSVYNEQVETAEQLPDLLNQAIKTAYTQRGVAVLVIPDDLSAVKQKEIQHLTSAILEKPQMIPSENSLIQAAKLINKAKKPVILAGRGCMDAREELQRFAEKIGAPVIVSLLGKGVIPDMHPHNLGNLGQIGTKPAYNAMQDTDLLILAGTSFPFREFLPKSAPAIQIDMNPIKIGKYYPVTLGIAGNAKTALSWLTEHTEPADDPKFLHKCQEEMNAWREEMQKDENAFSTPITSPQVIMELQKIMKDDSIISLDVGTITVWTAKHLKMTNQKLVVSGWMATMGCGLPGAIAAKRAFPNQQVIAICGDGGFQMVMHDFATAVKNNMAMIVIILNNSALGLINYEQASIGHLHYATDNGSIDFAEFAEACGGVGIRVEKREDLANALEQASISEKPVVVDVLIEDIPPLPGKISYHQAIHYSEYVIKELFVEGKFEMPPIRKGIKRLLN</sequence>
<evidence type="ECO:0000259" key="5">
    <source>
        <dbReference type="Pfam" id="PF02775"/>
    </source>
</evidence>
<proteinExistence type="inferred from homology"/>
<dbReference type="Pfam" id="PF00205">
    <property type="entry name" value="TPP_enzyme_M"/>
    <property type="match status" value="1"/>
</dbReference>
<dbReference type="Pfam" id="PF02775">
    <property type="entry name" value="TPP_enzyme_C"/>
    <property type="match status" value="1"/>
</dbReference>
<evidence type="ECO:0000313" key="8">
    <source>
        <dbReference type="Proteomes" id="UP001341444"/>
    </source>
</evidence>
<dbReference type="PANTHER" id="PTHR42981:SF2">
    <property type="entry name" value="PYRUVATE DEHYDROGENASE [UBIQUINONE]"/>
    <property type="match status" value="1"/>
</dbReference>
<dbReference type="Gene3D" id="3.40.50.1220">
    <property type="entry name" value="TPP-binding domain"/>
    <property type="match status" value="1"/>
</dbReference>
<evidence type="ECO:0000256" key="3">
    <source>
        <dbReference type="RuleBase" id="RU362132"/>
    </source>
</evidence>
<keyword evidence="7" id="KW-0670">Pyruvate</keyword>
<dbReference type="InterPro" id="IPR047212">
    <property type="entry name" value="TPP_POXB-like"/>
</dbReference>
<name>A0ABU6MIQ0_9BACI</name>